<organism evidence="2 3">
    <name type="scientific">Abeliophyllum distichum</name>
    <dbReference type="NCBI Taxonomy" id="126358"/>
    <lineage>
        <taxon>Eukaryota</taxon>
        <taxon>Viridiplantae</taxon>
        <taxon>Streptophyta</taxon>
        <taxon>Embryophyta</taxon>
        <taxon>Tracheophyta</taxon>
        <taxon>Spermatophyta</taxon>
        <taxon>Magnoliopsida</taxon>
        <taxon>eudicotyledons</taxon>
        <taxon>Gunneridae</taxon>
        <taxon>Pentapetalae</taxon>
        <taxon>asterids</taxon>
        <taxon>lamiids</taxon>
        <taxon>Lamiales</taxon>
        <taxon>Oleaceae</taxon>
        <taxon>Forsythieae</taxon>
        <taxon>Abeliophyllum</taxon>
    </lineage>
</organism>
<feature type="transmembrane region" description="Helical" evidence="1">
    <location>
        <begin position="427"/>
        <end position="450"/>
    </location>
</feature>
<keyword evidence="1" id="KW-1133">Transmembrane helix</keyword>
<accession>A0ABD1QYY9</accession>
<dbReference type="Proteomes" id="UP001604336">
    <property type="component" value="Unassembled WGS sequence"/>
</dbReference>
<dbReference type="EMBL" id="JBFOLK010000010">
    <property type="protein sequence ID" value="KAL2480728.1"/>
    <property type="molecule type" value="Genomic_DNA"/>
</dbReference>
<keyword evidence="1" id="KW-0472">Membrane</keyword>
<evidence type="ECO:0000313" key="3">
    <source>
        <dbReference type="Proteomes" id="UP001604336"/>
    </source>
</evidence>
<dbReference type="Pfam" id="PF03140">
    <property type="entry name" value="DUF247"/>
    <property type="match status" value="1"/>
</dbReference>
<evidence type="ECO:0000256" key="1">
    <source>
        <dbReference type="SAM" id="Phobius"/>
    </source>
</evidence>
<reference evidence="3" key="1">
    <citation type="submission" date="2024-07" db="EMBL/GenBank/DDBJ databases">
        <title>Two chromosome-level genome assemblies of Korean endemic species Abeliophyllum distichum and Forsythia ovata (Oleaceae).</title>
        <authorList>
            <person name="Jang H."/>
        </authorList>
    </citation>
    <scope>NUCLEOTIDE SEQUENCE [LARGE SCALE GENOMIC DNA]</scope>
</reference>
<evidence type="ECO:0000313" key="2">
    <source>
        <dbReference type="EMBL" id="KAL2480728.1"/>
    </source>
</evidence>
<keyword evidence="3" id="KW-1185">Reference proteome</keyword>
<proteinExistence type="predicted"/>
<keyword evidence="1" id="KW-0812">Transmembrane</keyword>
<name>A0ABD1QYY9_9LAMI</name>
<gene>
    <name evidence="2" type="ORF">Adt_33694</name>
</gene>
<protein>
    <submittedName>
        <fullName evidence="2">Uncharacterized protein</fullName>
    </submittedName>
</protein>
<dbReference type="PANTHER" id="PTHR31549">
    <property type="entry name" value="PROTEIN, PUTATIVE (DUF247)-RELATED-RELATED"/>
    <property type="match status" value="1"/>
</dbReference>
<dbReference type="AlphaFoldDB" id="A0ABD1QYY9"/>
<comment type="caution">
    <text evidence="2">The sequence shown here is derived from an EMBL/GenBank/DDBJ whole genome shotgun (WGS) entry which is preliminary data.</text>
</comment>
<dbReference type="InterPro" id="IPR004158">
    <property type="entry name" value="DUF247_pln"/>
</dbReference>
<sequence>MEDPFANNSREIDEENLITEDEFPQKDQRYFDGRRMHKVPQSMRLKKHKEEDCYAPKMVSFGPYNHGLSELRMVEEFKPLVLTMIVSSSGEDREFFYYKILEVIDQVRNCYVGVSRDVYDDGALAEMMLLDACFTIYIMKVSLGDGEKYFHFHQHFGMAAASRAFQDMYLLENQIPLWVIELSINLIYGNKEEESMLLCNFLSFVIFGDLRLTRIPGEDKKRPLHLLDAFHQLLVEEWDNAGKKLVQPVSECQWFLPRQWRKECPNEFGKFSRQNRSVTDLKAKGIYFKPSSYCLKDIEFKSYTFFGQLQLPVWFFSFHSKLFFQNMIAYEASPESDVDFSIICYINFLKPLIVKPKDVKELREKKILFSCLDGDEQVLQVIKEIDTCGIDLPPIFNDVKMRIEEHCSNKAKTWIAELIHTYFRNPWTFIALLAATILLCLTFLQTYYTINKL</sequence>
<dbReference type="PANTHER" id="PTHR31549:SF129">
    <property type="entry name" value="DUF4220 DOMAIN-CONTAINING PROTEIN"/>
    <property type="match status" value="1"/>
</dbReference>